<dbReference type="KEGG" id="eke:EK0264_05600"/>
<keyword evidence="2" id="KW-0472">Membrane</keyword>
<sequence>MAQRAAHEAPDGNESRRSVADILAGAEPPPPTLHHRQRPPEQPPEPARSSWVSIVIELVLVLVLGAALTFGFRLLWVASPYAAAIAAPLCLCLAIGVVLGVRMRRGAPSMPVGQLLLVVFVFALLVALPAAWALSR</sequence>
<feature type="transmembrane region" description="Helical" evidence="2">
    <location>
        <begin position="115"/>
        <end position="134"/>
    </location>
</feature>
<reference evidence="3 4" key="1">
    <citation type="journal article" date="2018" name="Int. J. Syst. Evol. Microbiol.">
        <title>Epidermidibacterium keratini gen. nov., sp. nov., a member of the family Sporichthyaceae, isolated from keratin epidermis.</title>
        <authorList>
            <person name="Lee D.G."/>
            <person name="Trujillo M.E."/>
            <person name="Kang S."/>
            <person name="Nam J.J."/>
            <person name="Kim Y.J."/>
        </authorList>
    </citation>
    <scope>NUCLEOTIDE SEQUENCE [LARGE SCALE GENOMIC DNA]</scope>
    <source>
        <strain evidence="3 4">EPI-7</strain>
    </source>
</reference>
<dbReference type="InParanoid" id="A0A7L4YKT4"/>
<gene>
    <name evidence="3" type="ORF">EK0264_05600</name>
</gene>
<feature type="region of interest" description="Disordered" evidence="1">
    <location>
        <begin position="1"/>
        <end position="47"/>
    </location>
</feature>
<feature type="transmembrane region" description="Helical" evidence="2">
    <location>
        <begin position="81"/>
        <end position="103"/>
    </location>
</feature>
<protein>
    <submittedName>
        <fullName evidence="3">Uncharacterized protein</fullName>
    </submittedName>
</protein>
<dbReference type="AlphaFoldDB" id="A0A7L4YKT4"/>
<evidence type="ECO:0000313" key="3">
    <source>
        <dbReference type="EMBL" id="QHB99805.1"/>
    </source>
</evidence>
<dbReference type="Proteomes" id="UP000463857">
    <property type="component" value="Chromosome"/>
</dbReference>
<feature type="compositionally biased region" description="Basic and acidic residues" evidence="1">
    <location>
        <begin position="1"/>
        <end position="19"/>
    </location>
</feature>
<dbReference type="RefSeq" id="WP_159543726.1">
    <property type="nucleotide sequence ID" value="NZ_CP047156.1"/>
</dbReference>
<keyword evidence="2" id="KW-0812">Transmembrane</keyword>
<evidence type="ECO:0000256" key="2">
    <source>
        <dbReference type="SAM" id="Phobius"/>
    </source>
</evidence>
<keyword evidence="2" id="KW-1133">Transmembrane helix</keyword>
<feature type="transmembrane region" description="Helical" evidence="2">
    <location>
        <begin position="51"/>
        <end position="75"/>
    </location>
</feature>
<organism evidence="3 4">
    <name type="scientific">Epidermidibacterium keratini</name>
    <dbReference type="NCBI Taxonomy" id="1891644"/>
    <lineage>
        <taxon>Bacteria</taxon>
        <taxon>Bacillati</taxon>
        <taxon>Actinomycetota</taxon>
        <taxon>Actinomycetes</taxon>
        <taxon>Sporichthyales</taxon>
        <taxon>Sporichthyaceae</taxon>
        <taxon>Epidermidibacterium</taxon>
    </lineage>
</organism>
<evidence type="ECO:0000256" key="1">
    <source>
        <dbReference type="SAM" id="MobiDB-lite"/>
    </source>
</evidence>
<accession>A0A7L4YKT4</accession>
<proteinExistence type="predicted"/>
<evidence type="ECO:0000313" key="4">
    <source>
        <dbReference type="Proteomes" id="UP000463857"/>
    </source>
</evidence>
<keyword evidence="4" id="KW-1185">Reference proteome</keyword>
<dbReference type="EMBL" id="CP047156">
    <property type="protein sequence ID" value="QHB99805.1"/>
    <property type="molecule type" value="Genomic_DNA"/>
</dbReference>
<name>A0A7L4YKT4_9ACTN</name>